<dbReference type="Pfam" id="PF13343">
    <property type="entry name" value="SBP_bac_6"/>
    <property type="match status" value="1"/>
</dbReference>
<organism evidence="3 4">
    <name type="scientific">Pusillimonas noertemannii</name>
    <dbReference type="NCBI Taxonomy" id="305977"/>
    <lineage>
        <taxon>Bacteria</taxon>
        <taxon>Pseudomonadati</taxon>
        <taxon>Pseudomonadota</taxon>
        <taxon>Betaproteobacteria</taxon>
        <taxon>Burkholderiales</taxon>
        <taxon>Alcaligenaceae</taxon>
        <taxon>Pusillimonas</taxon>
    </lineage>
</organism>
<comment type="caution">
    <text evidence="3">The sequence shown here is derived from an EMBL/GenBank/DDBJ whole genome shotgun (WGS) entry which is preliminary data.</text>
</comment>
<dbReference type="PANTHER" id="PTHR30006">
    <property type="entry name" value="THIAMINE-BINDING PERIPLASMIC PROTEIN-RELATED"/>
    <property type="match status" value="1"/>
</dbReference>
<accession>A0A2U1CPC7</accession>
<reference evidence="3 4" key="1">
    <citation type="submission" date="2018-04" db="EMBL/GenBank/DDBJ databases">
        <title>Genomic Encyclopedia of Type Strains, Phase IV (KMG-IV): sequencing the most valuable type-strain genomes for metagenomic binning, comparative biology and taxonomic classification.</title>
        <authorList>
            <person name="Goeker M."/>
        </authorList>
    </citation>
    <scope>NUCLEOTIDE SEQUENCE [LARGE SCALE GENOMIC DNA]</scope>
    <source>
        <strain evidence="3 4">DSM 10065</strain>
    </source>
</reference>
<keyword evidence="1 2" id="KW-0732">Signal</keyword>
<dbReference type="Proteomes" id="UP000246145">
    <property type="component" value="Unassembled WGS sequence"/>
</dbReference>
<dbReference type="PANTHER" id="PTHR30006:SF24">
    <property type="entry name" value="SLL0237 PROTEIN"/>
    <property type="match status" value="1"/>
</dbReference>
<evidence type="ECO:0000256" key="2">
    <source>
        <dbReference type="SAM" id="SignalP"/>
    </source>
</evidence>
<evidence type="ECO:0000313" key="4">
    <source>
        <dbReference type="Proteomes" id="UP000246145"/>
    </source>
</evidence>
<proteinExistence type="predicted"/>
<dbReference type="STRING" id="1231391.GCA_000308195_01459"/>
<evidence type="ECO:0000313" key="3">
    <source>
        <dbReference type="EMBL" id="PVY67747.1"/>
    </source>
</evidence>
<dbReference type="EMBL" id="QEKO01000001">
    <property type="protein sequence ID" value="PVY67747.1"/>
    <property type="molecule type" value="Genomic_DNA"/>
</dbReference>
<dbReference type="RefSeq" id="WP_017523818.1">
    <property type="nucleotide sequence ID" value="NZ_JACCEX010000001.1"/>
</dbReference>
<gene>
    <name evidence="3" type="ORF">C7440_0130</name>
</gene>
<dbReference type="AlphaFoldDB" id="A0A2U1CPC7"/>
<evidence type="ECO:0000256" key="1">
    <source>
        <dbReference type="ARBA" id="ARBA00022729"/>
    </source>
</evidence>
<name>A0A2U1CPC7_9BURK</name>
<keyword evidence="4" id="KW-1185">Reference proteome</keyword>
<protein>
    <submittedName>
        <fullName evidence="3">Iron(III) transport system substrate-binding protein</fullName>
    </submittedName>
</protein>
<dbReference type="SUPFAM" id="SSF53850">
    <property type="entry name" value="Periplasmic binding protein-like II"/>
    <property type="match status" value="1"/>
</dbReference>
<dbReference type="Gene3D" id="3.40.190.10">
    <property type="entry name" value="Periplasmic binding protein-like II"/>
    <property type="match status" value="2"/>
</dbReference>
<feature type="signal peptide" evidence="2">
    <location>
        <begin position="1"/>
        <end position="27"/>
    </location>
</feature>
<sequence length="351" mass="39041">MFKSRVKSCLATIAAVVGLGLAAEASAAQANLAQLAALQGDTRQQSLVDGAKKEGEVTIYFAHPSIRAIATAFTEKYGIKVNQWRSGSEGLLQRVMSESRGGKYSVDLVENNAPEMEALHRESLLQRMESPLMAHLMPEAVPAHKEWVGISIDMFVLGYNTQKIKKEELPTSWHDLLDPKWKGMLGVEAEDHAWFSYVLQQLGKEEGSALFRKMVATNDIVVRKGHSLLAQTVASAETPLAFSLYSWGADQLKDKGAPIERFNIGQPIAHFQGLGVMKEAPHPHAAVLFYDFVLSDGQKIISDWHAIATHRDYDQDQKKVPIQFIDPVTAMDLNEERLRVFEDIFVKRSAQ</sequence>
<feature type="chain" id="PRO_5015736649" evidence="2">
    <location>
        <begin position="28"/>
        <end position="351"/>
    </location>
</feature>